<evidence type="ECO:0000259" key="1">
    <source>
        <dbReference type="Pfam" id="PF13175"/>
    </source>
</evidence>
<dbReference type="GO" id="GO:0016887">
    <property type="term" value="F:ATP hydrolysis activity"/>
    <property type="evidence" value="ECO:0007669"/>
    <property type="project" value="InterPro"/>
</dbReference>
<protein>
    <recommendedName>
        <fullName evidence="6">ATP-dependent endonuclease</fullName>
    </recommendedName>
</protein>
<dbReference type="InterPro" id="IPR051396">
    <property type="entry name" value="Bact_Antivir_Def_Nuclease"/>
</dbReference>
<dbReference type="InterPro" id="IPR027417">
    <property type="entry name" value="P-loop_NTPase"/>
</dbReference>
<gene>
    <name evidence="4" type="ORF">B5E41_27745</name>
</gene>
<evidence type="ECO:0008006" key="6">
    <source>
        <dbReference type="Google" id="ProtNLM"/>
    </source>
</evidence>
<dbReference type="PANTHER" id="PTHR43581:SF4">
    <property type="entry name" value="ATP_GTP PHOSPHATASE"/>
    <property type="match status" value="1"/>
</dbReference>
<dbReference type="EMBL" id="MXPU01000026">
    <property type="protein sequence ID" value="OWO91203.1"/>
    <property type="molecule type" value="Genomic_DNA"/>
</dbReference>
<sequence>MYLSDVSIKNFRALTDFRVRLNPGINLIVGENNSGKTALVDALRYALSVNSGEWIRIQDRDFSRGATSFSIQLKFEDITARQAAAFVEHLTHETIQGTDNRRSVLYLNYQAELTTHLIRGARQIQTELRSGANAEGPSVERAARDFLATTYLRPLRDADAELMGGRGSRLAQILLSSERFGEPAVIENLLTTIVAANAAILENDGVSATRERIEEQLRRLDFRTKPLSPLISIMGGTDLAQLDATERRQMFRAILERLQLLIDSHERYQGLGYSNLLFMATELLLLEQEQHDFPLLLIEEPEAHLHPQLQMKFLRALREGFGGQNSSLQSILTTHSPNLASKAPLENVIIMAEGKAFSLRIDETRLDAQNYVHLEKFLDVTKSNLFFAKGVIIVEGDGENILLSTFADLLGTPFEDFGVSVINVGSIAFAPFARIFQRAGMDDPANSAAWLGTRVVCLRDLDLWPEPARIAEGNIYGFQEAKPGNQQYWESHYAGDAPRRLNWIANRKSLAGQNVRVEISDYWTFEYALLRAGLAAEVYQALKGTLDGYYELPADPELRAVAIYKDIATQSGAKTKLAYALSSVLVEKFGPIVSPAFENETPEQADARLQADQAQTAERRAAFRAALPVYILRAIDYATGREAPAAAA</sequence>
<evidence type="ECO:0000259" key="2">
    <source>
        <dbReference type="Pfam" id="PF13476"/>
    </source>
</evidence>
<reference evidence="4 5" key="1">
    <citation type="submission" date="2017-03" db="EMBL/GenBank/DDBJ databases">
        <title>Genome of strain Rhizobium sp. CNPSo 668.</title>
        <authorList>
            <person name="Ribeiro R."/>
        </authorList>
    </citation>
    <scope>NUCLEOTIDE SEQUENCE [LARGE SCALE GENOMIC DNA]</scope>
    <source>
        <strain evidence="4 5">CNPSo 668</strain>
    </source>
</reference>
<evidence type="ECO:0000313" key="5">
    <source>
        <dbReference type="Proteomes" id="UP000197269"/>
    </source>
</evidence>
<feature type="domain" description="Rad50/SbcC-type AAA" evidence="2">
    <location>
        <begin position="6"/>
        <end position="92"/>
    </location>
</feature>
<dbReference type="Pfam" id="PF20469">
    <property type="entry name" value="OLD-like_TOPRIM"/>
    <property type="match status" value="1"/>
</dbReference>
<dbReference type="SUPFAM" id="SSF52540">
    <property type="entry name" value="P-loop containing nucleoside triphosphate hydrolases"/>
    <property type="match status" value="1"/>
</dbReference>
<proteinExistence type="predicted"/>
<evidence type="ECO:0000259" key="3">
    <source>
        <dbReference type="Pfam" id="PF20469"/>
    </source>
</evidence>
<dbReference type="Pfam" id="PF13175">
    <property type="entry name" value="AAA_15"/>
    <property type="match status" value="1"/>
</dbReference>
<comment type="caution">
    <text evidence="4">The sequence shown here is derived from an EMBL/GenBank/DDBJ whole genome shotgun (WGS) entry which is preliminary data.</text>
</comment>
<name>A0A246DM31_9HYPH</name>
<dbReference type="InterPro" id="IPR038729">
    <property type="entry name" value="Rad50/SbcC_AAA"/>
</dbReference>
<feature type="domain" description="Endonuclease GajA/Old nuclease/RecF-like AAA" evidence="1">
    <location>
        <begin position="266"/>
        <end position="340"/>
    </location>
</feature>
<organism evidence="4 5">
    <name type="scientific">Rhizobium esperanzae</name>
    <dbReference type="NCBI Taxonomy" id="1967781"/>
    <lineage>
        <taxon>Bacteria</taxon>
        <taxon>Pseudomonadati</taxon>
        <taxon>Pseudomonadota</taxon>
        <taxon>Alphaproteobacteria</taxon>
        <taxon>Hyphomicrobiales</taxon>
        <taxon>Rhizobiaceae</taxon>
        <taxon>Rhizobium/Agrobacterium group</taxon>
        <taxon>Rhizobium</taxon>
    </lineage>
</organism>
<evidence type="ECO:0000313" key="4">
    <source>
        <dbReference type="EMBL" id="OWO91203.1"/>
    </source>
</evidence>
<dbReference type="PANTHER" id="PTHR43581">
    <property type="entry name" value="ATP/GTP PHOSPHATASE"/>
    <property type="match status" value="1"/>
</dbReference>
<dbReference type="AlphaFoldDB" id="A0A246DM31"/>
<dbReference type="Pfam" id="PF13476">
    <property type="entry name" value="AAA_23"/>
    <property type="match status" value="1"/>
</dbReference>
<dbReference type="GO" id="GO:0006302">
    <property type="term" value="P:double-strand break repair"/>
    <property type="evidence" value="ECO:0007669"/>
    <property type="project" value="InterPro"/>
</dbReference>
<feature type="domain" description="OLD protein-like TOPRIM" evidence="3">
    <location>
        <begin position="386"/>
        <end position="462"/>
    </location>
</feature>
<dbReference type="RefSeq" id="WP_088396914.1">
    <property type="nucleotide sequence ID" value="NZ_MXPU01000026.1"/>
</dbReference>
<dbReference type="CDD" id="cd01026">
    <property type="entry name" value="TOPRIM_OLD"/>
    <property type="match status" value="1"/>
</dbReference>
<dbReference type="InterPro" id="IPR034139">
    <property type="entry name" value="TOPRIM_OLD"/>
</dbReference>
<dbReference type="Gene3D" id="3.40.50.300">
    <property type="entry name" value="P-loop containing nucleotide triphosphate hydrolases"/>
    <property type="match status" value="1"/>
</dbReference>
<dbReference type="InterPro" id="IPR041685">
    <property type="entry name" value="AAA_GajA/Old/RecF-like"/>
</dbReference>
<dbReference type="Proteomes" id="UP000197269">
    <property type="component" value="Unassembled WGS sequence"/>
</dbReference>
<accession>A0A246DM31</accession>
<dbReference type="CDD" id="cd00267">
    <property type="entry name" value="ABC_ATPase"/>
    <property type="match status" value="1"/>
</dbReference>